<dbReference type="Pfam" id="PF00005">
    <property type="entry name" value="ABC_tran"/>
    <property type="match status" value="1"/>
</dbReference>
<dbReference type="InterPro" id="IPR051120">
    <property type="entry name" value="ABC_AA/LPS_Transport"/>
</dbReference>
<feature type="domain" description="ABC transporter" evidence="4">
    <location>
        <begin position="4"/>
        <end position="265"/>
    </location>
</feature>
<dbReference type="PANTHER" id="PTHR45772:SF7">
    <property type="entry name" value="AMINO ACID ABC TRANSPORTER ATP-BINDING PROTEIN"/>
    <property type="match status" value="1"/>
</dbReference>
<comment type="caution">
    <text evidence="5">The sequence shown here is derived from an EMBL/GenBank/DDBJ whole genome shotgun (WGS) entry which is preliminary data.</text>
</comment>
<evidence type="ECO:0000256" key="2">
    <source>
        <dbReference type="ARBA" id="ARBA00022741"/>
    </source>
</evidence>
<dbReference type="GO" id="GO:0005524">
    <property type="term" value="F:ATP binding"/>
    <property type="evidence" value="ECO:0007669"/>
    <property type="project" value="UniProtKB-KW"/>
</dbReference>
<dbReference type="FunFam" id="3.40.50.300:FF:000421">
    <property type="entry name" value="Branched-chain amino acid ABC transporter ATP-binding protein"/>
    <property type="match status" value="1"/>
</dbReference>
<protein>
    <submittedName>
        <fullName evidence="5">ABC transporter ATP-binding protein</fullName>
    </submittedName>
</protein>
<dbReference type="GO" id="GO:1903806">
    <property type="term" value="P:L-isoleucine import across plasma membrane"/>
    <property type="evidence" value="ECO:0007669"/>
    <property type="project" value="TreeGrafter"/>
</dbReference>
<dbReference type="GO" id="GO:0005304">
    <property type="term" value="F:L-valine transmembrane transporter activity"/>
    <property type="evidence" value="ECO:0007669"/>
    <property type="project" value="TreeGrafter"/>
</dbReference>
<organism evidence="5 6">
    <name type="scientific">Acidisoma silvae</name>
    <dbReference type="NCBI Taxonomy" id="2802396"/>
    <lineage>
        <taxon>Bacteria</taxon>
        <taxon>Pseudomonadati</taxon>
        <taxon>Pseudomonadota</taxon>
        <taxon>Alphaproteobacteria</taxon>
        <taxon>Acetobacterales</taxon>
        <taxon>Acidocellaceae</taxon>
        <taxon>Acidisoma</taxon>
    </lineage>
</organism>
<dbReference type="InterPro" id="IPR032823">
    <property type="entry name" value="BCA_ABC_TP_C"/>
</dbReference>
<dbReference type="InterPro" id="IPR027417">
    <property type="entry name" value="P-loop_NTPase"/>
</dbReference>
<dbReference type="SMART" id="SM00382">
    <property type="entry name" value="AAA"/>
    <property type="match status" value="1"/>
</dbReference>
<dbReference type="Gene3D" id="3.40.50.300">
    <property type="entry name" value="P-loop containing nucleotide triphosphate hydrolases"/>
    <property type="match status" value="1"/>
</dbReference>
<name>A0A964E1Q0_9PROT</name>
<dbReference type="RefSeq" id="WP_227323643.1">
    <property type="nucleotide sequence ID" value="NZ_JAESVB010000021.1"/>
</dbReference>
<dbReference type="AlphaFoldDB" id="A0A964E1Q0"/>
<reference evidence="5" key="1">
    <citation type="journal article" date="2021" name="Microorganisms">
        <title>Acidisoma silvae sp. nov. and Acidisomacellulosilytica sp. nov., Two Acidophilic Bacteria Isolated from Decaying Wood, Hydrolyzing Cellulose and Producing Poly-3-hydroxybutyrate.</title>
        <authorList>
            <person name="Mieszkin S."/>
            <person name="Pouder E."/>
            <person name="Uroz S."/>
            <person name="Simon-Colin C."/>
            <person name="Alain K."/>
        </authorList>
    </citation>
    <scope>NUCLEOTIDE SEQUENCE</scope>
    <source>
        <strain evidence="5">HW T2.11</strain>
    </source>
</reference>
<accession>A0A964E1Q0</accession>
<keyword evidence="1" id="KW-0813">Transport</keyword>
<dbReference type="GO" id="GO:1903805">
    <property type="term" value="P:L-valine import across plasma membrane"/>
    <property type="evidence" value="ECO:0007669"/>
    <property type="project" value="TreeGrafter"/>
</dbReference>
<evidence type="ECO:0000313" key="6">
    <source>
        <dbReference type="Proteomes" id="UP000708298"/>
    </source>
</evidence>
<dbReference type="InterPro" id="IPR003439">
    <property type="entry name" value="ABC_transporter-like_ATP-bd"/>
</dbReference>
<dbReference type="Proteomes" id="UP000708298">
    <property type="component" value="Unassembled WGS sequence"/>
</dbReference>
<reference evidence="5" key="2">
    <citation type="submission" date="2021-01" db="EMBL/GenBank/DDBJ databases">
        <authorList>
            <person name="Mieszkin S."/>
            <person name="Pouder E."/>
            <person name="Alain K."/>
        </authorList>
    </citation>
    <scope>NUCLEOTIDE SEQUENCE</scope>
    <source>
        <strain evidence="5">HW T2.11</strain>
    </source>
</reference>
<dbReference type="GO" id="GO:0015192">
    <property type="term" value="F:L-phenylalanine transmembrane transporter activity"/>
    <property type="evidence" value="ECO:0007669"/>
    <property type="project" value="TreeGrafter"/>
</dbReference>
<dbReference type="GO" id="GO:0015808">
    <property type="term" value="P:L-alanine transport"/>
    <property type="evidence" value="ECO:0007669"/>
    <property type="project" value="TreeGrafter"/>
</dbReference>
<dbReference type="PROSITE" id="PS50893">
    <property type="entry name" value="ABC_TRANSPORTER_2"/>
    <property type="match status" value="1"/>
</dbReference>
<evidence type="ECO:0000259" key="4">
    <source>
        <dbReference type="PROSITE" id="PS50893"/>
    </source>
</evidence>
<gene>
    <name evidence="5" type="ORF">ASILVAE211_22605</name>
</gene>
<dbReference type="Pfam" id="PF12399">
    <property type="entry name" value="BCA_ABC_TP_C"/>
    <property type="match status" value="1"/>
</dbReference>
<evidence type="ECO:0000256" key="3">
    <source>
        <dbReference type="ARBA" id="ARBA00022840"/>
    </source>
</evidence>
<dbReference type="PANTHER" id="PTHR45772">
    <property type="entry name" value="CONSERVED COMPONENT OF ABC TRANSPORTER FOR NATURAL AMINO ACIDS-RELATED"/>
    <property type="match status" value="1"/>
</dbReference>
<keyword evidence="2" id="KW-0547">Nucleotide-binding</keyword>
<dbReference type="EMBL" id="JAESVB010000021">
    <property type="protein sequence ID" value="MCB8877998.1"/>
    <property type="molecule type" value="Genomic_DNA"/>
</dbReference>
<dbReference type="GO" id="GO:0042941">
    <property type="term" value="P:D-alanine transmembrane transport"/>
    <property type="evidence" value="ECO:0007669"/>
    <property type="project" value="TreeGrafter"/>
</dbReference>
<sequence>MTLLSVETLSRSFGGIQAVRDVSFTLAEGETVGVIGPNGAGKTTLFNLLSGHERPDSGRVAFAGREITGWAPERLIGQGLARTFQHGRVFANLSVLDNVLIGASARLRYARPNWSLLGPLGELLRALLQPPAVRAEEAALQAEAQTLLHRFGERLAPRANHPAHSLSYANRRRVEIARALAARPRLLLLDEPAAGMNESETLELQHLLLDLKTQGQTMLLIEHKLDLVMQLCDRVIVMDDGAVIAAGTAAEVRRDPAVIRAYLGDSAAAKGEFTQVPEVTL</sequence>
<dbReference type="GO" id="GO:0016887">
    <property type="term" value="F:ATP hydrolysis activity"/>
    <property type="evidence" value="ECO:0007669"/>
    <property type="project" value="InterPro"/>
</dbReference>
<dbReference type="GO" id="GO:0015188">
    <property type="term" value="F:L-isoleucine transmembrane transporter activity"/>
    <property type="evidence" value="ECO:0007669"/>
    <property type="project" value="TreeGrafter"/>
</dbReference>
<proteinExistence type="predicted"/>
<keyword evidence="3 5" id="KW-0067">ATP-binding</keyword>
<dbReference type="GO" id="GO:0005886">
    <property type="term" value="C:plasma membrane"/>
    <property type="evidence" value="ECO:0007669"/>
    <property type="project" value="TreeGrafter"/>
</dbReference>
<evidence type="ECO:0000256" key="1">
    <source>
        <dbReference type="ARBA" id="ARBA00022448"/>
    </source>
</evidence>
<dbReference type="SUPFAM" id="SSF52540">
    <property type="entry name" value="P-loop containing nucleoside triphosphate hydrolases"/>
    <property type="match status" value="1"/>
</dbReference>
<evidence type="ECO:0000313" key="5">
    <source>
        <dbReference type="EMBL" id="MCB8877998.1"/>
    </source>
</evidence>
<keyword evidence="6" id="KW-1185">Reference proteome</keyword>
<dbReference type="InterPro" id="IPR003593">
    <property type="entry name" value="AAA+_ATPase"/>
</dbReference>